<sequence>MHASLTLSALVSAAVFISGVSAAPPACLLACVAQVTKGSSQCSSMNQIGCICQSESSDLEQCLQSTCPNGDADSAYESFTSSCKEQNASVSSLSSSASSSSSSASSSSSSASSSSSSFSSSSSSSSSASPSSSSSSESSIDPPSSSTSSSTSFSSSSPTYFTSSSSSQTTLKTSSSIAQSSSSSSFSQISIISQSEGGANALDVGTGIVGGLVAAVGLLL</sequence>
<evidence type="ECO:0000313" key="10">
    <source>
        <dbReference type="Proteomes" id="UP000191024"/>
    </source>
</evidence>
<dbReference type="EMBL" id="LT598462">
    <property type="protein sequence ID" value="SCU77813.1"/>
    <property type="molecule type" value="Genomic_DNA"/>
</dbReference>
<evidence type="ECO:0000256" key="7">
    <source>
        <dbReference type="SAM" id="SignalP"/>
    </source>
</evidence>
<evidence type="ECO:0000256" key="5">
    <source>
        <dbReference type="PROSITE-ProRule" id="PRU01356"/>
    </source>
</evidence>
<dbReference type="OrthoDB" id="4095829at2759"/>
<evidence type="ECO:0000313" key="9">
    <source>
        <dbReference type="EMBL" id="SCU77813.1"/>
    </source>
</evidence>
<feature type="domain" description="CFEM" evidence="8">
    <location>
        <begin position="1"/>
        <end position="110"/>
    </location>
</feature>
<dbReference type="Proteomes" id="UP000191024">
    <property type="component" value="Chromosome A"/>
</dbReference>
<proteinExistence type="predicted"/>
<name>A0A1G4IME0_9SACH</name>
<feature type="disulfide bond" evidence="5">
    <location>
        <begin position="31"/>
        <end position="62"/>
    </location>
</feature>
<dbReference type="SMART" id="SM00747">
    <property type="entry name" value="CFEM"/>
    <property type="match status" value="1"/>
</dbReference>
<dbReference type="GO" id="GO:0005576">
    <property type="term" value="C:extracellular region"/>
    <property type="evidence" value="ECO:0007669"/>
    <property type="project" value="UniProtKB-SubCell"/>
</dbReference>
<feature type="chain" id="PRO_5009235636" evidence="7">
    <location>
        <begin position="23"/>
        <end position="220"/>
    </location>
</feature>
<feature type="disulfide bond" evidence="5">
    <location>
        <begin position="27"/>
        <end position="67"/>
    </location>
</feature>
<keyword evidence="3 7" id="KW-0732">Signal</keyword>
<dbReference type="Pfam" id="PF05730">
    <property type="entry name" value="CFEM"/>
    <property type="match status" value="1"/>
</dbReference>
<evidence type="ECO:0000256" key="3">
    <source>
        <dbReference type="ARBA" id="ARBA00022729"/>
    </source>
</evidence>
<dbReference type="AlphaFoldDB" id="A0A1G4IME0"/>
<feature type="region of interest" description="Disordered" evidence="6">
    <location>
        <begin position="97"/>
        <end position="169"/>
    </location>
</feature>
<dbReference type="PROSITE" id="PS52012">
    <property type="entry name" value="CFEM"/>
    <property type="match status" value="1"/>
</dbReference>
<keyword evidence="10" id="KW-1185">Reference proteome</keyword>
<protein>
    <submittedName>
        <fullName evidence="9">LAMI_0A02432g1_1</fullName>
    </submittedName>
</protein>
<organism evidence="9 10">
    <name type="scientific">Lachancea mirantina</name>
    <dbReference type="NCBI Taxonomy" id="1230905"/>
    <lineage>
        <taxon>Eukaryota</taxon>
        <taxon>Fungi</taxon>
        <taxon>Dikarya</taxon>
        <taxon>Ascomycota</taxon>
        <taxon>Saccharomycotina</taxon>
        <taxon>Saccharomycetes</taxon>
        <taxon>Saccharomycetales</taxon>
        <taxon>Saccharomycetaceae</taxon>
        <taxon>Lachancea</taxon>
    </lineage>
</organism>
<evidence type="ECO:0000259" key="8">
    <source>
        <dbReference type="PROSITE" id="PS52012"/>
    </source>
</evidence>
<accession>A0A1G4IME0</accession>
<evidence type="ECO:0000256" key="4">
    <source>
        <dbReference type="ARBA" id="ARBA00023157"/>
    </source>
</evidence>
<dbReference type="InterPro" id="IPR008427">
    <property type="entry name" value="Extracellular_membr_CFEM_dom"/>
</dbReference>
<keyword evidence="2" id="KW-0964">Secreted</keyword>
<evidence type="ECO:0000256" key="1">
    <source>
        <dbReference type="ARBA" id="ARBA00004613"/>
    </source>
</evidence>
<evidence type="ECO:0000256" key="2">
    <source>
        <dbReference type="ARBA" id="ARBA00022525"/>
    </source>
</evidence>
<reference evidence="9 10" key="1">
    <citation type="submission" date="2016-03" db="EMBL/GenBank/DDBJ databases">
        <authorList>
            <person name="Devillers H."/>
        </authorList>
    </citation>
    <scope>NUCLEOTIDE SEQUENCE [LARGE SCALE GENOMIC DNA]</scope>
    <source>
        <strain evidence="9">CBS 11717</strain>
    </source>
</reference>
<comment type="subcellular location">
    <subcellularLocation>
        <location evidence="1">Secreted</location>
    </subcellularLocation>
</comment>
<evidence type="ECO:0000256" key="6">
    <source>
        <dbReference type="SAM" id="MobiDB-lite"/>
    </source>
</evidence>
<dbReference type="STRING" id="1230905.A0A1G4IME0"/>
<gene>
    <name evidence="9" type="ORF">LAMI_0A02432G</name>
</gene>
<keyword evidence="4 5" id="KW-1015">Disulfide bond</keyword>
<feature type="signal peptide" evidence="7">
    <location>
        <begin position="1"/>
        <end position="22"/>
    </location>
</feature>
<comment type="caution">
    <text evidence="5">Lacks conserved residue(s) required for the propagation of feature annotation.</text>
</comment>